<keyword evidence="1" id="KW-0472">Membrane</keyword>
<dbReference type="AlphaFoldDB" id="A0A9D1YQ94"/>
<dbReference type="EMBL" id="DXDD01000104">
    <property type="protein sequence ID" value="HIY60702.1"/>
    <property type="molecule type" value="Genomic_DNA"/>
</dbReference>
<evidence type="ECO:0000313" key="3">
    <source>
        <dbReference type="EMBL" id="HIY60702.1"/>
    </source>
</evidence>
<proteinExistence type="predicted"/>
<keyword evidence="1" id="KW-1133">Transmembrane helix</keyword>
<dbReference type="InterPro" id="IPR029322">
    <property type="entry name" value="DUF4474"/>
</dbReference>
<reference evidence="3" key="2">
    <citation type="submission" date="2021-04" db="EMBL/GenBank/DDBJ databases">
        <authorList>
            <person name="Gilroy R."/>
        </authorList>
    </citation>
    <scope>NUCLEOTIDE SEQUENCE</scope>
    <source>
        <strain evidence="3">ChiSxjej3B15-24422</strain>
    </source>
</reference>
<comment type="caution">
    <text evidence="3">The sequence shown here is derived from an EMBL/GenBank/DDBJ whole genome shotgun (WGS) entry which is preliminary data.</text>
</comment>
<keyword evidence="1" id="KW-0812">Transmembrane</keyword>
<accession>A0A9D1YQ94</accession>
<evidence type="ECO:0000256" key="1">
    <source>
        <dbReference type="SAM" id="Phobius"/>
    </source>
</evidence>
<organism evidence="3 4">
    <name type="scientific">Candidatus Eisenbergiella pullistercoris</name>
    <dbReference type="NCBI Taxonomy" id="2838555"/>
    <lineage>
        <taxon>Bacteria</taxon>
        <taxon>Bacillati</taxon>
        <taxon>Bacillota</taxon>
        <taxon>Clostridia</taxon>
        <taxon>Lachnospirales</taxon>
        <taxon>Lachnospiraceae</taxon>
        <taxon>Eisenbergiella</taxon>
    </lineage>
</organism>
<feature type="transmembrane region" description="Helical" evidence="1">
    <location>
        <begin position="6"/>
        <end position="26"/>
    </location>
</feature>
<evidence type="ECO:0000259" key="2">
    <source>
        <dbReference type="Pfam" id="PF14751"/>
    </source>
</evidence>
<name>A0A9D1YQ94_9FIRM</name>
<dbReference type="Proteomes" id="UP000824007">
    <property type="component" value="Unassembled WGS sequence"/>
</dbReference>
<gene>
    <name evidence="3" type="ORF">H9831_08505</name>
</gene>
<evidence type="ECO:0000313" key="4">
    <source>
        <dbReference type="Proteomes" id="UP000824007"/>
    </source>
</evidence>
<dbReference type="Pfam" id="PF14751">
    <property type="entry name" value="DUF4474"/>
    <property type="match status" value="1"/>
</dbReference>
<feature type="domain" description="DUF4474" evidence="2">
    <location>
        <begin position="46"/>
        <end position="286"/>
    </location>
</feature>
<sequence>MTTTGIILASIAAVLLVGLLIFFLVLKIRARRFRPTADPAAKQEALNRDIRDAGFAYDRKGDVFYSLMDCWQREMGYCRLYDEGSSLFNMVMHCEPVCFTYAGKRWMIELWKGQYGITTGAEVGIYNTDQEDIRTERFTGPFYSCARDSERLPMSFVLRKNGRVLMKRKGLHWWLTGFRLGEFSAPDSLSMDVRIRFPNREMRDAFLNALQELGYEKREYAVRGSTVLIHYTVPHSKQPLSHGSLQEAAVQKVNQSNCGLYRQATGKYRNTLDKLEYIKALVPELYEFCMHSLYAKAFYESFGWLLDLIHDHNRRPEPVPPAPCPPKPCRPGACPSRPCRPRPCRPGACPSRPCPPKPCRPVPCPPVSCSPKPCPPGPCPPSSCRPNRLCCGNCEECPYRRSSGCEGGCRGAHDSCQHMSLSCRSPETERW</sequence>
<reference evidence="3" key="1">
    <citation type="journal article" date="2021" name="PeerJ">
        <title>Extensive microbial diversity within the chicken gut microbiome revealed by metagenomics and culture.</title>
        <authorList>
            <person name="Gilroy R."/>
            <person name="Ravi A."/>
            <person name="Getino M."/>
            <person name="Pursley I."/>
            <person name="Horton D.L."/>
            <person name="Alikhan N.F."/>
            <person name="Baker D."/>
            <person name="Gharbi K."/>
            <person name="Hall N."/>
            <person name="Watson M."/>
            <person name="Adriaenssens E.M."/>
            <person name="Foster-Nyarko E."/>
            <person name="Jarju S."/>
            <person name="Secka A."/>
            <person name="Antonio M."/>
            <person name="Oren A."/>
            <person name="Chaudhuri R.R."/>
            <person name="La Ragione R."/>
            <person name="Hildebrand F."/>
            <person name="Pallen M.J."/>
        </authorList>
    </citation>
    <scope>NUCLEOTIDE SEQUENCE</scope>
    <source>
        <strain evidence="3">ChiSxjej3B15-24422</strain>
    </source>
</reference>
<protein>
    <submittedName>
        <fullName evidence="3">DUF4474 domain-containing protein</fullName>
    </submittedName>
</protein>